<feature type="transmembrane region" description="Helical" evidence="5">
    <location>
        <begin position="205"/>
        <end position="226"/>
    </location>
</feature>
<dbReference type="GO" id="GO:0050136">
    <property type="term" value="F:NADH dehydrogenase (quinone) (non-electrogenic) activity"/>
    <property type="evidence" value="ECO:0007669"/>
    <property type="project" value="UniProtKB-EC"/>
</dbReference>
<keyword evidence="5" id="KW-0520">NAD</keyword>
<comment type="catalytic activity">
    <reaction evidence="5">
        <text>a quinone + NADH + 5 H(+)(in) = a quinol + NAD(+) + 4 H(+)(out)</text>
        <dbReference type="Rhea" id="RHEA:57888"/>
        <dbReference type="ChEBI" id="CHEBI:15378"/>
        <dbReference type="ChEBI" id="CHEBI:24646"/>
        <dbReference type="ChEBI" id="CHEBI:57540"/>
        <dbReference type="ChEBI" id="CHEBI:57945"/>
        <dbReference type="ChEBI" id="CHEBI:132124"/>
    </reaction>
</comment>
<sequence length="596" mass="61676">MSTSLVAPGSTPLAAIETPSVEFAALSPMLIVFGAGVIGVLVEAFAPRRLRYTLQLGLSLGGLVVALAALATVTVAQTEDGANGQFAMSGAVVLDRPTLYLQGLLLIIAIIAVGFMAERRLERVVAPVTMRTLAGGGPGEEHSGRTGLNGSRGVDADMFTPSGASVPNTDAEFEATRAGAVTTEVFPLALLAVGGMMLFPACGDLLTMFIALEVFSLPLYLLCGLARRRRLISQEASLKYFLLGAFSSAFFLFGAAFVYGATGSLNLSTIGASLTDVAGTGGDTTLALIGLAMLAVGLLFKVGAVPFHAWIPDVYQGAPTPVTAFMASATKVAAFGALLRVFYVGFGALRDQWEPALWAVAIASMLIASVMAVTQNDVKRMLAYSSIAHAGFILLGLIAFDDAGLGATLFYLAAYAFTTLGAFATVAVIREPDCDTTTSDTSTSARTAAIHGAAPTVRNPHLSGREATDLTQWSGLGRRYPLVGAMFAVYLLSFAGIPLTSGFIAKFDVFAAAAGNGGGVLVVIGVISSAIAAYVYIRIIVAMFFDDVPTRDAPHVVKPSILTTGGIAVCTLVTVALGVFPQPLLDLADAAATFLR</sequence>
<comment type="similarity">
    <text evidence="5">Belongs to the complex I subunit 2 family.</text>
</comment>
<feature type="transmembrane region" description="Helical" evidence="5">
    <location>
        <begin position="58"/>
        <end position="78"/>
    </location>
</feature>
<feature type="transmembrane region" description="Helical" evidence="5">
    <location>
        <begin position="482"/>
        <end position="505"/>
    </location>
</feature>
<feature type="transmembrane region" description="Helical" evidence="5">
    <location>
        <begin position="561"/>
        <end position="580"/>
    </location>
</feature>
<feature type="transmembrane region" description="Helical" evidence="5">
    <location>
        <begin position="286"/>
        <end position="310"/>
    </location>
</feature>
<dbReference type="Pfam" id="PF00361">
    <property type="entry name" value="Proton_antipo_M"/>
    <property type="match status" value="1"/>
</dbReference>
<dbReference type="InterPro" id="IPR001750">
    <property type="entry name" value="ND/Mrp_TM"/>
</dbReference>
<dbReference type="Proteomes" id="UP001265083">
    <property type="component" value="Unassembled WGS sequence"/>
</dbReference>
<comment type="caution">
    <text evidence="8">The sequence shown here is derived from an EMBL/GenBank/DDBJ whole genome shotgun (WGS) entry which is preliminary data.</text>
</comment>
<keyword evidence="5" id="KW-0813">Transport</keyword>
<comment type="subunit">
    <text evidence="5">NDH-1 is composed of 14 different subunits. Subunits NuoA, H, J, K, L, M, N constitute the membrane sector of the complex.</text>
</comment>
<feature type="transmembrane region" description="Helical" evidence="5">
    <location>
        <begin position="178"/>
        <end position="199"/>
    </location>
</feature>
<evidence type="ECO:0000313" key="8">
    <source>
        <dbReference type="EMBL" id="MDS1114892.1"/>
    </source>
</evidence>
<dbReference type="InterPro" id="IPR010096">
    <property type="entry name" value="NADH-Q_OxRdtase_suN/2"/>
</dbReference>
<proteinExistence type="inferred from homology"/>
<keyword evidence="5" id="KW-0874">Quinone</keyword>
<organism evidence="8 9">
    <name type="scientific">Gordonia westfalica</name>
    <dbReference type="NCBI Taxonomy" id="158898"/>
    <lineage>
        <taxon>Bacteria</taxon>
        <taxon>Bacillati</taxon>
        <taxon>Actinomycetota</taxon>
        <taxon>Actinomycetes</taxon>
        <taxon>Mycobacteriales</taxon>
        <taxon>Gordoniaceae</taxon>
        <taxon>Gordonia</taxon>
    </lineage>
</organism>
<keyword evidence="5" id="KW-1278">Translocase</keyword>
<name>A0ABU2GTW1_9ACTN</name>
<evidence type="ECO:0000313" key="9">
    <source>
        <dbReference type="Proteomes" id="UP001265083"/>
    </source>
</evidence>
<dbReference type="PANTHER" id="PTHR22773">
    <property type="entry name" value="NADH DEHYDROGENASE"/>
    <property type="match status" value="1"/>
</dbReference>
<evidence type="ECO:0000256" key="2">
    <source>
        <dbReference type="ARBA" id="ARBA00022692"/>
    </source>
</evidence>
<feature type="transmembrane region" description="Helical" evidence="5">
    <location>
        <begin position="25"/>
        <end position="46"/>
    </location>
</feature>
<reference evidence="8 9" key="1">
    <citation type="submission" date="2023-08" db="EMBL/GenBank/DDBJ databases">
        <title>Bioegradation of LLDPE and BLDPE plastic by marine bacteria from coast plastic debris.</title>
        <authorList>
            <person name="Rong Z."/>
        </authorList>
    </citation>
    <scope>NUCLEOTIDE SEQUENCE [LARGE SCALE GENOMIC DNA]</scope>
    <source>
        <strain evidence="8 9">Z-2</strain>
    </source>
</reference>
<dbReference type="NCBIfam" id="NF004441">
    <property type="entry name" value="PRK05777.1-4"/>
    <property type="match status" value="1"/>
</dbReference>
<feature type="transmembrane region" description="Helical" evidence="5">
    <location>
        <begin position="322"/>
        <end position="343"/>
    </location>
</feature>
<evidence type="ECO:0000259" key="7">
    <source>
        <dbReference type="Pfam" id="PF00361"/>
    </source>
</evidence>
<comment type="function">
    <text evidence="5">NDH-1 shuttles electrons from NADH, via FMN and iron-sulfur (Fe-S) centers, to quinones in the respiratory chain. The immediate electron acceptor for the enzyme in this species is believed to be a menaquinone. Couples the redox reaction to proton translocation (for every two electrons transferred, four hydrogen ions are translocated across the cytoplasmic membrane), and thus conserves the redox energy in a proton gradient.</text>
</comment>
<dbReference type="HAMAP" id="MF_00445">
    <property type="entry name" value="NDH1_NuoN_1"/>
    <property type="match status" value="1"/>
</dbReference>
<feature type="transmembrane region" description="Helical" evidence="5">
    <location>
        <begin position="517"/>
        <end position="541"/>
    </location>
</feature>
<keyword evidence="3 5" id="KW-1133">Transmembrane helix</keyword>
<dbReference type="EMBL" id="JAVLUS010000010">
    <property type="protein sequence ID" value="MDS1114892.1"/>
    <property type="molecule type" value="Genomic_DNA"/>
</dbReference>
<keyword evidence="2 5" id="KW-0812">Transmembrane</keyword>
<dbReference type="RefSeq" id="WP_310950950.1">
    <property type="nucleotide sequence ID" value="NZ_JAVLUS010000010.1"/>
</dbReference>
<feature type="transmembrane region" description="Helical" evidence="5">
    <location>
        <begin position="98"/>
        <end position="117"/>
    </location>
</feature>
<feature type="transmembrane region" description="Helical" evidence="5">
    <location>
        <begin position="381"/>
        <end position="400"/>
    </location>
</feature>
<accession>A0ABU2GTW1</accession>
<evidence type="ECO:0000256" key="5">
    <source>
        <dbReference type="HAMAP-Rule" id="MF_00445"/>
    </source>
</evidence>
<dbReference type="NCBIfam" id="TIGR01770">
    <property type="entry name" value="NDH_I_N"/>
    <property type="match status" value="1"/>
</dbReference>
<evidence type="ECO:0000256" key="1">
    <source>
        <dbReference type="ARBA" id="ARBA00004127"/>
    </source>
</evidence>
<feature type="domain" description="NADH:quinone oxidoreductase/Mrp antiporter transmembrane" evidence="7">
    <location>
        <begin position="203"/>
        <end position="531"/>
    </location>
</feature>
<feature type="transmembrane region" description="Helical" evidence="5">
    <location>
        <begin position="355"/>
        <end position="374"/>
    </location>
</feature>
<keyword evidence="9" id="KW-1185">Reference proteome</keyword>
<keyword evidence="8" id="KW-0560">Oxidoreductase</keyword>
<evidence type="ECO:0000256" key="6">
    <source>
        <dbReference type="RuleBase" id="RU000320"/>
    </source>
</evidence>
<gene>
    <name evidence="5 8" type="primary">nuoN</name>
    <name evidence="8" type="ORF">RD149_14055</name>
</gene>
<dbReference type="EC" id="7.1.1.-" evidence="5"/>
<evidence type="ECO:0000256" key="4">
    <source>
        <dbReference type="ARBA" id="ARBA00023136"/>
    </source>
</evidence>
<protein>
    <recommendedName>
        <fullName evidence="5">NADH-quinone oxidoreductase subunit N</fullName>
        <ecNumber evidence="5">7.1.1.-</ecNumber>
    </recommendedName>
    <alternativeName>
        <fullName evidence="5">NADH dehydrogenase I subunit N</fullName>
    </alternativeName>
    <alternativeName>
        <fullName evidence="5">NDH-1 subunit N</fullName>
    </alternativeName>
</protein>
<evidence type="ECO:0000256" key="3">
    <source>
        <dbReference type="ARBA" id="ARBA00022989"/>
    </source>
</evidence>
<comment type="subcellular location">
    <subcellularLocation>
        <location evidence="5">Cell membrane</location>
        <topology evidence="5">Multi-pass membrane protein</topology>
    </subcellularLocation>
    <subcellularLocation>
        <location evidence="1">Endomembrane system</location>
        <topology evidence="1">Multi-pass membrane protein</topology>
    </subcellularLocation>
    <subcellularLocation>
        <location evidence="6">Membrane</location>
        <topology evidence="6">Multi-pass membrane protein</topology>
    </subcellularLocation>
</comment>
<keyword evidence="4 5" id="KW-0472">Membrane</keyword>
<keyword evidence="5" id="KW-1003">Cell membrane</keyword>
<feature type="transmembrane region" description="Helical" evidence="5">
    <location>
        <begin position="406"/>
        <end position="429"/>
    </location>
</feature>
<feature type="transmembrane region" description="Helical" evidence="5">
    <location>
        <begin position="238"/>
        <end position="259"/>
    </location>
</feature>